<proteinExistence type="predicted"/>
<evidence type="ECO:0000313" key="2">
    <source>
        <dbReference type="Proteomes" id="UP000637267"/>
    </source>
</evidence>
<comment type="caution">
    <text evidence="1">The sequence shown here is derived from an EMBL/GenBank/DDBJ whole genome shotgun (WGS) entry which is preliminary data.</text>
</comment>
<accession>A0ABQ2PA67</accession>
<dbReference type="Proteomes" id="UP000637267">
    <property type="component" value="Unassembled WGS sequence"/>
</dbReference>
<protein>
    <submittedName>
        <fullName evidence="1">Uncharacterized protein</fullName>
    </submittedName>
</protein>
<gene>
    <name evidence="1" type="ORF">GCM10010970_22780</name>
</gene>
<name>A0ABQ2PA67_9NEIS</name>
<evidence type="ECO:0000313" key="1">
    <source>
        <dbReference type="EMBL" id="GGP21903.1"/>
    </source>
</evidence>
<keyword evidence="2" id="KW-1185">Reference proteome</keyword>
<sequence length="207" mass="22209">MTQATSHPTPWVCPTNVYTGKLVSPACLDPLRHSLPPALRPDTCTRWQLLSHAPNALLQALASGEPSTAAQIQVSSNGVHYCIFTLQVCDMQHRFVVPVCMPGFMELICATWEGRVDMLLGSSEGLVVKTVPLAGVQPDAALMHRVRNVVTANLRPGVTALIVEELPVLVDQVARCPALPVAKGQVVRHVSLSVVIPAALLALLNLH</sequence>
<organism evidence="1 2">
    <name type="scientific">Silvimonas iriomotensis</name>
    <dbReference type="NCBI Taxonomy" id="449662"/>
    <lineage>
        <taxon>Bacteria</taxon>
        <taxon>Pseudomonadati</taxon>
        <taxon>Pseudomonadota</taxon>
        <taxon>Betaproteobacteria</taxon>
        <taxon>Neisseriales</taxon>
        <taxon>Chitinibacteraceae</taxon>
        <taxon>Silvimonas</taxon>
    </lineage>
</organism>
<dbReference type="EMBL" id="BMLX01000002">
    <property type="protein sequence ID" value="GGP21903.1"/>
    <property type="molecule type" value="Genomic_DNA"/>
</dbReference>
<reference evidence="2" key="1">
    <citation type="journal article" date="2019" name="Int. J. Syst. Evol. Microbiol.">
        <title>The Global Catalogue of Microorganisms (GCM) 10K type strain sequencing project: providing services to taxonomists for standard genome sequencing and annotation.</title>
        <authorList>
            <consortium name="The Broad Institute Genomics Platform"/>
            <consortium name="The Broad Institute Genome Sequencing Center for Infectious Disease"/>
            <person name="Wu L."/>
            <person name="Ma J."/>
        </authorList>
    </citation>
    <scope>NUCLEOTIDE SEQUENCE [LARGE SCALE GENOMIC DNA]</scope>
    <source>
        <strain evidence="2">CGMCC 1.8859</strain>
    </source>
</reference>